<feature type="binding site" evidence="5">
    <location>
        <position position="203"/>
    </location>
    <ligand>
        <name>substrate</name>
    </ligand>
</feature>
<evidence type="ECO:0000256" key="1">
    <source>
        <dbReference type="ARBA" id="ARBA00005959"/>
    </source>
</evidence>
<feature type="binding site" evidence="5">
    <location>
        <position position="141"/>
    </location>
    <ligand>
        <name>NADP(+)</name>
        <dbReference type="ChEBI" id="CHEBI:58349"/>
    </ligand>
</feature>
<dbReference type="Gene3D" id="3.90.25.10">
    <property type="entry name" value="UDP-galactose 4-epimerase, domain 1"/>
    <property type="match status" value="1"/>
</dbReference>
<comment type="catalytic activity">
    <reaction evidence="5">
        <text>GDP-beta-L-fucose + NADP(+) = GDP-4-dehydro-alpha-D-rhamnose + NADPH + H(+)</text>
        <dbReference type="Rhea" id="RHEA:18885"/>
        <dbReference type="ChEBI" id="CHEBI:15378"/>
        <dbReference type="ChEBI" id="CHEBI:57273"/>
        <dbReference type="ChEBI" id="CHEBI:57783"/>
        <dbReference type="ChEBI" id="CHEBI:57964"/>
        <dbReference type="ChEBI" id="CHEBI:58349"/>
        <dbReference type="EC" id="1.1.1.271"/>
    </reaction>
</comment>
<evidence type="ECO:0000256" key="5">
    <source>
        <dbReference type="HAMAP-Rule" id="MF_00956"/>
    </source>
</evidence>
<comment type="similarity">
    <text evidence="1 5">Belongs to the NAD(P)-dependent epimerase/dehydratase family. Fucose synthase subfamily.</text>
</comment>
<keyword evidence="5" id="KW-0511">Multifunctional enzyme</keyword>
<feature type="binding site" evidence="5">
    <location>
        <position position="210"/>
    </location>
    <ligand>
        <name>substrate</name>
    </ligand>
</feature>
<keyword evidence="3 5" id="KW-0560">Oxidoreductase</keyword>
<dbReference type="InterPro" id="IPR036291">
    <property type="entry name" value="NAD(P)-bd_dom_sf"/>
</dbReference>
<feature type="binding site" evidence="5">
    <location>
        <position position="180"/>
    </location>
    <ligand>
        <name>NADP(+)</name>
        <dbReference type="ChEBI" id="CHEBI:58349"/>
    </ligand>
</feature>
<keyword evidence="8" id="KW-1185">Reference proteome</keyword>
<evidence type="ECO:0000256" key="2">
    <source>
        <dbReference type="ARBA" id="ARBA00022857"/>
    </source>
</evidence>
<dbReference type="Pfam" id="PF01370">
    <property type="entry name" value="Epimerase"/>
    <property type="match status" value="1"/>
</dbReference>
<dbReference type="SUPFAM" id="SSF51735">
    <property type="entry name" value="NAD(P)-binding Rossmann-fold domains"/>
    <property type="match status" value="1"/>
</dbReference>
<feature type="active site" description="Proton donor/acceptor" evidence="5">
    <location>
        <position position="137"/>
    </location>
</feature>
<proteinExistence type="inferred from homology"/>
<organism evidence="7 8">
    <name type="scientific">Pontibacter locisalis</name>
    <dbReference type="NCBI Taxonomy" id="1719035"/>
    <lineage>
        <taxon>Bacteria</taxon>
        <taxon>Pseudomonadati</taxon>
        <taxon>Bacteroidota</taxon>
        <taxon>Cytophagia</taxon>
        <taxon>Cytophagales</taxon>
        <taxon>Hymenobacteraceae</taxon>
        <taxon>Pontibacter</taxon>
    </lineage>
</organism>
<comment type="caution">
    <text evidence="7">The sequence shown here is derived from an EMBL/GenBank/DDBJ whole genome shotgun (WGS) entry which is preliminary data.</text>
</comment>
<dbReference type="HAMAP" id="MF_00956">
    <property type="entry name" value="GDP_fucose_synth"/>
    <property type="match status" value="1"/>
</dbReference>
<dbReference type="CDD" id="cd05239">
    <property type="entry name" value="GDP_FS_SDR_e"/>
    <property type="match status" value="1"/>
</dbReference>
<accession>A0ABW5IM77</accession>
<sequence>MQQKNKIYVAGHRGMVGSAIVRKLKQESYTNILVRTSKELDLRNQQEVFDFFAEEQPAYVFLAAAKVGGIVANNTYRAEFLYDNLMIQSNVIHASYLNHVQKLMFLGSSCIYPKLAPQPLKEEYLLTGELEQTNEPYAIAKVAGIKLCDAYRHQYGCNYISVMPTNLYGPNDNYDLQNSHVLPALLRKFITAKKNKAPSVQLWGSGTPKREFLHADDLADACFYLMKHHNEPGLVNIGVGEDISILDLAKLVQRVVGYEGEIVLDTTKPDGTPRKLMDVSKLHSLGWKASIPLQKGIGEVYEEVKDFDWN</sequence>
<evidence type="ECO:0000313" key="7">
    <source>
        <dbReference type="EMBL" id="MFD2514344.1"/>
    </source>
</evidence>
<keyword evidence="4 5" id="KW-0413">Isomerase</keyword>
<comment type="function">
    <text evidence="5">Catalyzes the two-step NADP-dependent conversion of GDP-4-dehydro-6-deoxy-D-mannose to GDP-fucose, involving an epimerase and a reductase reaction.</text>
</comment>
<feature type="domain" description="NAD-dependent epimerase/dehydratase" evidence="6">
    <location>
        <begin position="7"/>
        <end position="238"/>
    </location>
</feature>
<dbReference type="EC" id="1.1.1.271" evidence="5"/>
<feature type="binding site" evidence="5">
    <location>
        <position position="188"/>
    </location>
    <ligand>
        <name>substrate</name>
    </ligand>
</feature>
<dbReference type="Gene3D" id="3.40.50.720">
    <property type="entry name" value="NAD(P)-binding Rossmann-like Domain"/>
    <property type="match status" value="1"/>
</dbReference>
<reference evidence="8" key="1">
    <citation type="journal article" date="2019" name="Int. J. Syst. Evol. Microbiol.">
        <title>The Global Catalogue of Microorganisms (GCM) 10K type strain sequencing project: providing services to taxonomists for standard genome sequencing and annotation.</title>
        <authorList>
            <consortium name="The Broad Institute Genomics Platform"/>
            <consortium name="The Broad Institute Genome Sequencing Center for Infectious Disease"/>
            <person name="Wu L."/>
            <person name="Ma J."/>
        </authorList>
    </citation>
    <scope>NUCLEOTIDE SEQUENCE [LARGE SCALE GENOMIC DNA]</scope>
    <source>
        <strain evidence="8">KCTC 42498</strain>
    </source>
</reference>
<gene>
    <name evidence="5" type="primary">fcl</name>
    <name evidence="7" type="ORF">ACFSRY_10740</name>
</gene>
<feature type="site" description="Important for catalytic activity" evidence="5">
    <location>
        <position position="110"/>
    </location>
</feature>
<dbReference type="PANTHER" id="PTHR43238:SF1">
    <property type="entry name" value="GDP-L-FUCOSE SYNTHASE"/>
    <property type="match status" value="1"/>
</dbReference>
<evidence type="ECO:0000313" key="8">
    <source>
        <dbReference type="Proteomes" id="UP001597544"/>
    </source>
</evidence>
<keyword evidence="2 5" id="KW-0521">NADP</keyword>
<feature type="binding site" evidence="5">
    <location>
        <begin position="11"/>
        <end position="17"/>
    </location>
    <ligand>
        <name>NADP(+)</name>
        <dbReference type="ChEBI" id="CHEBI:58349"/>
    </ligand>
</feature>
<evidence type="ECO:0000256" key="4">
    <source>
        <dbReference type="ARBA" id="ARBA00023235"/>
    </source>
</evidence>
<dbReference type="RefSeq" id="WP_377506747.1">
    <property type="nucleotide sequence ID" value="NZ_JBHULU010000015.1"/>
</dbReference>
<dbReference type="InterPro" id="IPR001509">
    <property type="entry name" value="Epimerase_deHydtase"/>
</dbReference>
<name>A0ABW5IM77_9BACT</name>
<dbReference type="Proteomes" id="UP001597544">
    <property type="component" value="Unassembled WGS sequence"/>
</dbReference>
<feature type="binding site" evidence="5">
    <location>
        <position position="270"/>
    </location>
    <ligand>
        <name>substrate</name>
    </ligand>
</feature>
<comment type="pathway">
    <text evidence="5">Nucleotide-sugar biosynthesis; GDP-L-fucose biosynthesis via de novo pathway; GDP-L-fucose from GDP-alpha-D-mannose: step 2/2.</text>
</comment>
<evidence type="ECO:0000256" key="3">
    <source>
        <dbReference type="ARBA" id="ARBA00023002"/>
    </source>
</evidence>
<feature type="binding site" evidence="5">
    <location>
        <begin position="106"/>
        <end position="109"/>
    </location>
    <ligand>
        <name>NADP(+)</name>
        <dbReference type="ChEBI" id="CHEBI:58349"/>
    </ligand>
</feature>
<protein>
    <recommendedName>
        <fullName evidence="5">GDP-L-fucose synthase</fullName>
        <ecNumber evidence="5">1.1.1.271</ecNumber>
    </recommendedName>
    <alternativeName>
        <fullName evidence="5">GDP-4-keto-6-deoxy-D-mannose-3,5-epimerase-4-reductase</fullName>
    </alternativeName>
</protein>
<dbReference type="PANTHER" id="PTHR43238">
    <property type="entry name" value="GDP-L-FUCOSE SYNTHASE"/>
    <property type="match status" value="1"/>
</dbReference>
<dbReference type="EMBL" id="JBHULU010000015">
    <property type="protein sequence ID" value="MFD2514344.1"/>
    <property type="molecule type" value="Genomic_DNA"/>
</dbReference>
<feature type="site" description="Important for catalytic activity" evidence="5">
    <location>
        <position position="108"/>
    </location>
</feature>
<evidence type="ECO:0000259" key="6">
    <source>
        <dbReference type="Pfam" id="PF01370"/>
    </source>
</evidence>
<feature type="binding site" evidence="5">
    <location>
        <begin position="164"/>
        <end position="167"/>
    </location>
    <ligand>
        <name>NADP(+)</name>
        <dbReference type="ChEBI" id="CHEBI:58349"/>
    </ligand>
</feature>
<dbReference type="InterPro" id="IPR028614">
    <property type="entry name" value="GDP_fucose/colitose_synth"/>
</dbReference>